<dbReference type="EMBL" id="AYRZ02000001">
    <property type="protein sequence ID" value="PHT92234.1"/>
    <property type="molecule type" value="Genomic_DNA"/>
</dbReference>
<dbReference type="Proteomes" id="UP000222542">
    <property type="component" value="Unassembled WGS sequence"/>
</dbReference>
<reference evidence="2 3" key="1">
    <citation type="journal article" date="2014" name="Nat. Genet.">
        <title>Genome sequence of the hot pepper provides insights into the evolution of pungency in Capsicum species.</title>
        <authorList>
            <person name="Kim S."/>
            <person name="Park M."/>
            <person name="Yeom S.I."/>
            <person name="Kim Y.M."/>
            <person name="Lee J.M."/>
            <person name="Lee H.A."/>
            <person name="Seo E."/>
            <person name="Choi J."/>
            <person name="Cheong K."/>
            <person name="Kim K.T."/>
            <person name="Jung K."/>
            <person name="Lee G.W."/>
            <person name="Oh S.K."/>
            <person name="Bae C."/>
            <person name="Kim S.B."/>
            <person name="Lee H.Y."/>
            <person name="Kim S.Y."/>
            <person name="Kim M.S."/>
            <person name="Kang B.C."/>
            <person name="Jo Y.D."/>
            <person name="Yang H.B."/>
            <person name="Jeong H.J."/>
            <person name="Kang W.H."/>
            <person name="Kwon J.K."/>
            <person name="Shin C."/>
            <person name="Lim J.Y."/>
            <person name="Park J.H."/>
            <person name="Huh J.H."/>
            <person name="Kim J.S."/>
            <person name="Kim B.D."/>
            <person name="Cohen O."/>
            <person name="Paran I."/>
            <person name="Suh M.C."/>
            <person name="Lee S.B."/>
            <person name="Kim Y.K."/>
            <person name="Shin Y."/>
            <person name="Noh S.J."/>
            <person name="Park J."/>
            <person name="Seo Y.S."/>
            <person name="Kwon S.Y."/>
            <person name="Kim H.A."/>
            <person name="Park J.M."/>
            <person name="Kim H.J."/>
            <person name="Choi S.B."/>
            <person name="Bosland P.W."/>
            <person name="Reeves G."/>
            <person name="Jo S.H."/>
            <person name="Lee B.W."/>
            <person name="Cho H.T."/>
            <person name="Choi H.S."/>
            <person name="Lee M.S."/>
            <person name="Yu Y."/>
            <person name="Do Choi Y."/>
            <person name="Park B.S."/>
            <person name="van Deynze A."/>
            <person name="Ashrafi H."/>
            <person name="Hill T."/>
            <person name="Kim W.T."/>
            <person name="Pai H.S."/>
            <person name="Ahn H.K."/>
            <person name="Yeam I."/>
            <person name="Giovannoni J.J."/>
            <person name="Rose J.K."/>
            <person name="Sorensen I."/>
            <person name="Lee S.J."/>
            <person name="Kim R.W."/>
            <person name="Choi I.Y."/>
            <person name="Choi B.S."/>
            <person name="Lim J.S."/>
            <person name="Lee Y.H."/>
            <person name="Choi D."/>
        </authorList>
    </citation>
    <scope>NUCLEOTIDE SEQUENCE [LARGE SCALE GENOMIC DNA]</scope>
    <source>
        <strain evidence="3">cv. CM334</strain>
    </source>
</reference>
<evidence type="ECO:0000313" key="3">
    <source>
        <dbReference type="Proteomes" id="UP000222542"/>
    </source>
</evidence>
<dbReference type="Pfam" id="PF03478">
    <property type="entry name" value="Beta-prop_KIB1-4"/>
    <property type="match status" value="1"/>
</dbReference>
<evidence type="ECO:0000313" key="2">
    <source>
        <dbReference type="EMBL" id="PHT92234.1"/>
    </source>
</evidence>
<sequence length="270" mass="31303">MALYRGREDRRDELVASFHPYPNSTSFTNSPMGFTGLQTRIRDIDLCAQSCFVKCDYVLVVSYRTYYSDNCLAFWRHGDLNWTKIDTHGQADTIVTAMNYFKDQFYYVTGYGEVCVVEGTRHRLLFQLGSDMRSQESMFYLVDLSGVLLLVTRFDHHNSYGQYETFKFKVFELDVIKGALKRKIKSLGNSAIFLGRNSPSSIDTSKFTGVKPNHIYFTDDSYQVFDIFGERNMGTYNLEYGKVGRVFCRHLFYLTKPSRVSYPSWIAPSF</sequence>
<dbReference type="InterPro" id="IPR050942">
    <property type="entry name" value="F-box_BR-signaling"/>
</dbReference>
<reference evidence="2 3" key="2">
    <citation type="journal article" date="2017" name="Genome Biol.">
        <title>New reference genome sequences of hot pepper reveal the massive evolution of plant disease-resistance genes by retroduplication.</title>
        <authorList>
            <person name="Kim S."/>
            <person name="Park J."/>
            <person name="Yeom S.I."/>
            <person name="Kim Y.M."/>
            <person name="Seo E."/>
            <person name="Kim K.T."/>
            <person name="Kim M.S."/>
            <person name="Lee J.M."/>
            <person name="Cheong K."/>
            <person name="Shin H.S."/>
            <person name="Kim S.B."/>
            <person name="Han K."/>
            <person name="Lee J."/>
            <person name="Park M."/>
            <person name="Lee H.A."/>
            <person name="Lee H.Y."/>
            <person name="Lee Y."/>
            <person name="Oh S."/>
            <person name="Lee J.H."/>
            <person name="Choi E."/>
            <person name="Choi E."/>
            <person name="Lee S.E."/>
            <person name="Jeon J."/>
            <person name="Kim H."/>
            <person name="Choi G."/>
            <person name="Song H."/>
            <person name="Lee J."/>
            <person name="Lee S.C."/>
            <person name="Kwon J.K."/>
            <person name="Lee H.Y."/>
            <person name="Koo N."/>
            <person name="Hong Y."/>
            <person name="Kim R.W."/>
            <person name="Kang W.H."/>
            <person name="Huh J.H."/>
            <person name="Kang B.C."/>
            <person name="Yang T.J."/>
            <person name="Lee Y.H."/>
            <person name="Bennetzen J.L."/>
            <person name="Choi D."/>
        </authorList>
    </citation>
    <scope>NUCLEOTIDE SEQUENCE [LARGE SCALE GENOMIC DNA]</scope>
    <source>
        <strain evidence="3">cv. CM334</strain>
    </source>
</reference>
<organism evidence="2 3">
    <name type="scientific">Capsicum annuum</name>
    <name type="common">Capsicum pepper</name>
    <dbReference type="NCBI Taxonomy" id="4072"/>
    <lineage>
        <taxon>Eukaryota</taxon>
        <taxon>Viridiplantae</taxon>
        <taxon>Streptophyta</taxon>
        <taxon>Embryophyta</taxon>
        <taxon>Tracheophyta</taxon>
        <taxon>Spermatophyta</taxon>
        <taxon>Magnoliopsida</taxon>
        <taxon>eudicotyledons</taxon>
        <taxon>Gunneridae</taxon>
        <taxon>Pentapetalae</taxon>
        <taxon>asterids</taxon>
        <taxon>lamiids</taxon>
        <taxon>Solanales</taxon>
        <taxon>Solanaceae</taxon>
        <taxon>Solanoideae</taxon>
        <taxon>Capsiceae</taxon>
        <taxon>Capsicum</taxon>
    </lineage>
</organism>
<comment type="caution">
    <text evidence="2">The sequence shown here is derived from an EMBL/GenBank/DDBJ whole genome shotgun (WGS) entry which is preliminary data.</text>
</comment>
<dbReference type="InterPro" id="IPR005174">
    <property type="entry name" value="KIB1-4_b-propeller"/>
</dbReference>
<dbReference type="PANTHER" id="PTHR44259">
    <property type="entry name" value="OS07G0183000 PROTEIN-RELATED"/>
    <property type="match status" value="1"/>
</dbReference>
<accession>A0A2G3ADC4</accession>
<dbReference type="OMA" id="GHIEHHY"/>
<feature type="domain" description="KIB1-4 beta-propeller" evidence="1">
    <location>
        <begin position="54"/>
        <end position="237"/>
    </location>
</feature>
<name>A0A2G3ADC4_CAPAN</name>
<proteinExistence type="predicted"/>
<dbReference type="Gramene" id="PHT92234">
    <property type="protein sequence ID" value="PHT92234"/>
    <property type="gene ID" value="T459_00116"/>
</dbReference>
<dbReference type="STRING" id="4072.A0A2G3ADC4"/>
<dbReference type="AlphaFoldDB" id="A0A2G3ADC4"/>
<protein>
    <recommendedName>
        <fullName evidence="1">KIB1-4 beta-propeller domain-containing protein</fullName>
    </recommendedName>
</protein>
<dbReference type="PANTHER" id="PTHR44259:SF109">
    <property type="entry name" value="UBIQUITIN-PROTEIN LIGASE"/>
    <property type="match status" value="1"/>
</dbReference>
<gene>
    <name evidence="2" type="ORF">T459_00116</name>
</gene>
<keyword evidence="3" id="KW-1185">Reference proteome</keyword>
<evidence type="ECO:0000259" key="1">
    <source>
        <dbReference type="Pfam" id="PF03478"/>
    </source>
</evidence>